<keyword evidence="3" id="KW-1185">Reference proteome</keyword>
<dbReference type="OrthoDB" id="4991875at2759"/>
<accession>A0A2B7Y6C0</accession>
<comment type="caution">
    <text evidence="2">The sequence shown here is derived from an EMBL/GenBank/DDBJ whole genome shotgun (WGS) entry which is preliminary data.</text>
</comment>
<evidence type="ECO:0000313" key="3">
    <source>
        <dbReference type="Proteomes" id="UP000223968"/>
    </source>
</evidence>
<feature type="signal peptide" evidence="1">
    <location>
        <begin position="1"/>
        <end position="23"/>
    </location>
</feature>
<evidence type="ECO:0000313" key="2">
    <source>
        <dbReference type="EMBL" id="PGH16412.1"/>
    </source>
</evidence>
<dbReference type="EMBL" id="PDNB01000017">
    <property type="protein sequence ID" value="PGH16412.1"/>
    <property type="molecule type" value="Genomic_DNA"/>
</dbReference>
<name>A0A2B7Y6C0_9EURO</name>
<dbReference type="AlphaFoldDB" id="A0A2B7Y6C0"/>
<reference evidence="2 3" key="1">
    <citation type="submission" date="2017-10" db="EMBL/GenBank/DDBJ databases">
        <title>Comparative genomics in systemic dimorphic fungi from Ajellomycetaceae.</title>
        <authorList>
            <person name="Munoz J.F."/>
            <person name="Mcewen J.G."/>
            <person name="Clay O.K."/>
            <person name="Cuomo C.A."/>
        </authorList>
    </citation>
    <scope>NUCLEOTIDE SEQUENCE [LARGE SCALE GENOMIC DNA]</scope>
    <source>
        <strain evidence="2 3">UAMH5409</strain>
    </source>
</reference>
<dbReference type="STRING" id="1447875.A0A2B7Y6C0"/>
<organism evidence="2 3">
    <name type="scientific">Helicocarpus griseus UAMH5409</name>
    <dbReference type="NCBI Taxonomy" id="1447875"/>
    <lineage>
        <taxon>Eukaryota</taxon>
        <taxon>Fungi</taxon>
        <taxon>Dikarya</taxon>
        <taxon>Ascomycota</taxon>
        <taxon>Pezizomycotina</taxon>
        <taxon>Eurotiomycetes</taxon>
        <taxon>Eurotiomycetidae</taxon>
        <taxon>Onygenales</taxon>
        <taxon>Ajellomycetaceae</taxon>
        <taxon>Helicocarpus</taxon>
    </lineage>
</organism>
<evidence type="ECO:0000256" key="1">
    <source>
        <dbReference type="SAM" id="SignalP"/>
    </source>
</evidence>
<gene>
    <name evidence="2" type="ORF">AJ79_01743</name>
</gene>
<dbReference type="Proteomes" id="UP000223968">
    <property type="component" value="Unassembled WGS sequence"/>
</dbReference>
<protein>
    <submittedName>
        <fullName evidence="2">Uncharacterized protein</fullName>
    </submittedName>
</protein>
<proteinExistence type="predicted"/>
<sequence>MFKTAIFTLSMAALGIAAPSTTAAPATTTTTTTPGPITVFPVMVPAASPLPTEASIIGADKNAITFGIDVGCLPNLLSGKCETYKDIDSVTITQGPKTYEQAVSLSGMLGHVNCALEGTTKADCTLRAETMGLSTAISSVVTGDLVASGFVPVTATAGLEKLNGDIPDWNAPNAGSRVAGNANWAAGGAAAAILALAVAL</sequence>
<feature type="chain" id="PRO_5013265023" evidence="1">
    <location>
        <begin position="24"/>
        <end position="200"/>
    </location>
</feature>
<keyword evidence="1" id="KW-0732">Signal</keyword>